<evidence type="ECO:0000256" key="1">
    <source>
        <dbReference type="SAM" id="Phobius"/>
    </source>
</evidence>
<reference evidence="3 5" key="2">
    <citation type="submission" date="2023-05" db="EMBL/GenBank/DDBJ databases">
        <title>A Combination of Whole Genome Sequencing and Metagenomics Reveals Diversity of Listeria spp. in Soil Collected from the Nantahala National Forest.</title>
        <authorList>
            <person name="Wang J."/>
            <person name="Schamp C.N."/>
            <person name="Hudson L.K."/>
            <person name="Chaggar H.K."/>
            <person name="Bryan D.W."/>
            <person name="Radosevich M."/>
            <person name="Denes T.G."/>
        </authorList>
    </citation>
    <scope>NUCLEOTIDE SEQUENCE [LARGE SCALE GENOMIC DNA]</scope>
    <source>
        <strain evidence="3 5">UTK S2-0009</strain>
    </source>
</reference>
<dbReference type="RefSeq" id="WP_185639317.1">
    <property type="nucleotide sequence ID" value="NZ_JAATOD010000005.1"/>
</dbReference>
<evidence type="ECO:0000313" key="4">
    <source>
        <dbReference type="Proteomes" id="UP000572016"/>
    </source>
</evidence>
<evidence type="ECO:0000313" key="3">
    <source>
        <dbReference type="EMBL" id="MDT0097127.1"/>
    </source>
</evidence>
<keyword evidence="1" id="KW-0472">Membrane</keyword>
<accession>A0A7X1A2M6</accession>
<keyword evidence="1" id="KW-1133">Transmembrane helix</keyword>
<sequence>MNYKKWVGYLIFFIVLFSLGTLIFNNFNIVVLIVATVSFAIAIIPAVKNKTDKPIK</sequence>
<name>A0A7X1A2M6_9LIST</name>
<reference evidence="2 4" key="1">
    <citation type="submission" date="2020-03" db="EMBL/GenBank/DDBJ databases">
        <title>Soil Listeria distribution.</title>
        <authorList>
            <person name="Liao J."/>
            <person name="Wiedmann M."/>
        </authorList>
    </citation>
    <scope>NUCLEOTIDE SEQUENCE [LARGE SCALE GENOMIC DNA]</scope>
    <source>
        <strain evidence="2 4">FSL L7-0020</strain>
    </source>
</reference>
<feature type="transmembrane region" description="Helical" evidence="1">
    <location>
        <begin position="30"/>
        <end position="47"/>
    </location>
</feature>
<dbReference type="EMBL" id="JASBAG010000003">
    <property type="protein sequence ID" value="MDT0097127.1"/>
    <property type="molecule type" value="Genomic_DNA"/>
</dbReference>
<keyword evidence="1" id="KW-0812">Transmembrane</keyword>
<comment type="caution">
    <text evidence="2">The sequence shown here is derived from an EMBL/GenBank/DDBJ whole genome shotgun (WGS) entry which is preliminary data.</text>
</comment>
<evidence type="ECO:0000313" key="2">
    <source>
        <dbReference type="EMBL" id="MBC2330885.1"/>
    </source>
</evidence>
<evidence type="ECO:0000313" key="5">
    <source>
        <dbReference type="Proteomes" id="UP001267344"/>
    </source>
</evidence>
<gene>
    <name evidence="2" type="ORF">HCX62_12660</name>
    <name evidence="3" type="ORF">QJV39_10470</name>
</gene>
<dbReference type="Proteomes" id="UP001267344">
    <property type="component" value="Unassembled WGS sequence"/>
</dbReference>
<feature type="transmembrane region" description="Helical" evidence="1">
    <location>
        <begin position="7"/>
        <end position="24"/>
    </location>
</feature>
<organism evidence="2 4">
    <name type="scientific">Listeria swaminathanii</name>
    <dbReference type="NCBI Taxonomy" id="2713501"/>
    <lineage>
        <taxon>Bacteria</taxon>
        <taxon>Bacillati</taxon>
        <taxon>Bacillota</taxon>
        <taxon>Bacilli</taxon>
        <taxon>Bacillales</taxon>
        <taxon>Listeriaceae</taxon>
        <taxon>Listeria</taxon>
    </lineage>
</organism>
<dbReference type="Proteomes" id="UP000572016">
    <property type="component" value="Unassembled WGS sequence"/>
</dbReference>
<dbReference type="AlphaFoldDB" id="A0A7X1A2M6"/>
<dbReference type="EMBL" id="JAATOD010000005">
    <property type="protein sequence ID" value="MBC2330885.1"/>
    <property type="molecule type" value="Genomic_DNA"/>
</dbReference>
<protein>
    <submittedName>
        <fullName evidence="2">Uncharacterized protein</fullName>
    </submittedName>
</protein>
<proteinExistence type="predicted"/>
<keyword evidence="5" id="KW-1185">Reference proteome</keyword>